<evidence type="ECO:0000313" key="13">
    <source>
        <dbReference type="EMBL" id="OGZ57223.1"/>
    </source>
</evidence>
<dbReference type="Gene3D" id="1.10.10.350">
    <property type="match status" value="1"/>
</dbReference>
<dbReference type="GO" id="GO:0000049">
    <property type="term" value="F:tRNA binding"/>
    <property type="evidence" value="ECO:0007669"/>
    <property type="project" value="InterPro"/>
</dbReference>
<evidence type="ECO:0000256" key="1">
    <source>
        <dbReference type="ARBA" id="ARBA00004496"/>
    </source>
</evidence>
<sequence>MIRVRIAPSPTGQMHVGTARTALFNWLFAKKSNGVFVLRIEDTDRERSKPEYEESILKGLNWLGLNWDEGPGEKSGIYKGNYGPYRQSERGEIYGKYIKSLLDSGNALWCYHTNADLESEKTEQIEKNEAPRHICSRNSKPLDGGVIRFQNPGGKIMFSDLIRGDIGFDANLMGDFVIAKDEQTPLYNLAAVIDDWEMKISHVIRGEDHISNTPKQILMFDALKIRPPEYAHLPMILGTDRSKLSKRHGATALFEYKDMGYLPEAMFNFLAILGLSPKGNTEILLKEEIIKEFSLKDVQKSGAIFNIDKLNWMNGEYIRGVPIDKLRKLCLPFLISCGYAFQNAEFEWLDKIIALEQPRMKRLSDICEGAALFMRDKLEYDAELLRWRDMGNEEVAESLNSTSNLLADILEENFTKENLEKIVMPKAEAWVGTNGKIDRGRTLWPLRVALSGLKNSPGPFEIMEILGKEKSLRRLREGMIMLE</sequence>
<feature type="short sequence motif" description="'HIGH' region" evidence="10">
    <location>
        <begin position="8"/>
        <end position="18"/>
    </location>
</feature>
<name>A0A1G2H438_9BACT</name>
<evidence type="ECO:0000313" key="14">
    <source>
        <dbReference type="Proteomes" id="UP000177932"/>
    </source>
</evidence>
<dbReference type="Gene3D" id="1.10.8.70">
    <property type="entry name" value="Glutamate-tRNA synthetase, class I, anticodon-binding domain 1"/>
    <property type="match status" value="1"/>
</dbReference>
<dbReference type="CDD" id="cd00808">
    <property type="entry name" value="GluRS_core"/>
    <property type="match status" value="1"/>
</dbReference>
<evidence type="ECO:0000256" key="10">
    <source>
        <dbReference type="HAMAP-Rule" id="MF_00022"/>
    </source>
</evidence>
<dbReference type="InterPro" id="IPR001412">
    <property type="entry name" value="aa-tRNA-synth_I_CS"/>
</dbReference>
<dbReference type="EC" id="6.1.1.17" evidence="10"/>
<dbReference type="FunFam" id="3.40.50.620:FF:000007">
    <property type="entry name" value="Glutamate--tRNA ligase"/>
    <property type="match status" value="1"/>
</dbReference>
<dbReference type="PRINTS" id="PR00987">
    <property type="entry name" value="TRNASYNTHGLU"/>
</dbReference>
<dbReference type="Gene3D" id="1.10.1160.10">
    <property type="entry name" value="Glutamyl-trna Synthetase, Domain 2"/>
    <property type="match status" value="1"/>
</dbReference>
<dbReference type="InterPro" id="IPR020751">
    <property type="entry name" value="aa-tRNA-synth_I_codon-bd_sub2"/>
</dbReference>
<dbReference type="Proteomes" id="UP000177932">
    <property type="component" value="Unassembled WGS sequence"/>
</dbReference>
<dbReference type="GO" id="GO:0005829">
    <property type="term" value="C:cytosol"/>
    <property type="evidence" value="ECO:0007669"/>
    <property type="project" value="TreeGrafter"/>
</dbReference>
<evidence type="ECO:0000256" key="9">
    <source>
        <dbReference type="ARBA" id="ARBA00023146"/>
    </source>
</evidence>
<dbReference type="InterPro" id="IPR045462">
    <property type="entry name" value="aa-tRNA-synth_I_cd-bd"/>
</dbReference>
<accession>A0A1G2H438</accession>
<organism evidence="13 14">
    <name type="scientific">Candidatus Spechtbacteria bacterium RIFCSPHIGHO2_01_FULL_43_30</name>
    <dbReference type="NCBI Taxonomy" id="1802158"/>
    <lineage>
        <taxon>Bacteria</taxon>
        <taxon>Candidatus Spechtiibacteriota</taxon>
    </lineage>
</organism>
<keyword evidence="7 10" id="KW-0067">ATP-binding</keyword>
<comment type="subunit">
    <text evidence="3 10">Monomer.</text>
</comment>
<proteinExistence type="inferred from homology"/>
<dbReference type="PANTHER" id="PTHR43311">
    <property type="entry name" value="GLUTAMATE--TRNA LIGASE"/>
    <property type="match status" value="1"/>
</dbReference>
<evidence type="ECO:0000256" key="7">
    <source>
        <dbReference type="ARBA" id="ARBA00022840"/>
    </source>
</evidence>
<evidence type="ECO:0000256" key="3">
    <source>
        <dbReference type="ARBA" id="ARBA00011245"/>
    </source>
</evidence>
<dbReference type="InterPro" id="IPR004527">
    <property type="entry name" value="Glu-tRNA-ligase_bac/mito"/>
</dbReference>
<comment type="subcellular location">
    <subcellularLocation>
        <location evidence="1 10">Cytoplasm</location>
    </subcellularLocation>
</comment>
<dbReference type="GO" id="GO:0008270">
    <property type="term" value="F:zinc ion binding"/>
    <property type="evidence" value="ECO:0007669"/>
    <property type="project" value="InterPro"/>
</dbReference>
<dbReference type="Pfam" id="PF19269">
    <property type="entry name" value="Anticodon_2"/>
    <property type="match status" value="1"/>
</dbReference>
<keyword evidence="8 10" id="KW-0648">Protein biosynthesis</keyword>
<evidence type="ECO:0000256" key="5">
    <source>
        <dbReference type="ARBA" id="ARBA00022598"/>
    </source>
</evidence>
<dbReference type="HAMAP" id="MF_00022">
    <property type="entry name" value="Glu_tRNA_synth_type1"/>
    <property type="match status" value="1"/>
</dbReference>
<keyword evidence="9 10" id="KW-0030">Aminoacyl-tRNA synthetase</keyword>
<evidence type="ECO:0000256" key="8">
    <source>
        <dbReference type="ARBA" id="ARBA00022917"/>
    </source>
</evidence>
<dbReference type="InterPro" id="IPR049940">
    <property type="entry name" value="GluQ/Sye"/>
</dbReference>
<dbReference type="InterPro" id="IPR020058">
    <property type="entry name" value="Glu/Gln-tRNA-synth_Ib_cat-dom"/>
</dbReference>
<dbReference type="Gene3D" id="3.90.800.10">
    <property type="entry name" value="Glutamyl-tRNA Synthetase, Domain 3"/>
    <property type="match status" value="1"/>
</dbReference>
<dbReference type="PROSITE" id="PS00178">
    <property type="entry name" value="AA_TRNA_LIGASE_I"/>
    <property type="match status" value="1"/>
</dbReference>
<evidence type="ECO:0000259" key="11">
    <source>
        <dbReference type="Pfam" id="PF00749"/>
    </source>
</evidence>
<dbReference type="SUPFAM" id="SSF48163">
    <property type="entry name" value="An anticodon-binding domain of class I aminoacyl-tRNA synthetases"/>
    <property type="match status" value="1"/>
</dbReference>
<dbReference type="InterPro" id="IPR020061">
    <property type="entry name" value="Glu_tRNA_lig_a-bdl"/>
</dbReference>
<feature type="domain" description="Glutamyl/glutaminyl-tRNA synthetase class Ib catalytic" evidence="11">
    <location>
        <begin position="2"/>
        <end position="312"/>
    </location>
</feature>
<dbReference type="AlphaFoldDB" id="A0A1G2H438"/>
<evidence type="ECO:0000259" key="12">
    <source>
        <dbReference type="Pfam" id="PF19269"/>
    </source>
</evidence>
<dbReference type="GO" id="GO:0004818">
    <property type="term" value="F:glutamate-tRNA ligase activity"/>
    <property type="evidence" value="ECO:0007669"/>
    <property type="project" value="UniProtKB-UniRule"/>
</dbReference>
<dbReference type="Gene3D" id="3.40.50.620">
    <property type="entry name" value="HUPs"/>
    <property type="match status" value="1"/>
</dbReference>
<dbReference type="EMBL" id="MHOD01000034">
    <property type="protein sequence ID" value="OGZ57223.1"/>
    <property type="molecule type" value="Genomic_DNA"/>
</dbReference>
<comment type="similarity">
    <text evidence="2 10">Belongs to the class-I aminoacyl-tRNA synthetase family. Glutamate--tRNA ligase type 1 subfamily.</text>
</comment>
<dbReference type="SUPFAM" id="SSF52374">
    <property type="entry name" value="Nucleotidylyl transferase"/>
    <property type="match status" value="1"/>
</dbReference>
<dbReference type="GO" id="GO:0005524">
    <property type="term" value="F:ATP binding"/>
    <property type="evidence" value="ECO:0007669"/>
    <property type="project" value="UniProtKB-UniRule"/>
</dbReference>
<dbReference type="InterPro" id="IPR033910">
    <property type="entry name" value="GluRS_core"/>
</dbReference>
<dbReference type="Pfam" id="PF00749">
    <property type="entry name" value="tRNA-synt_1c"/>
    <property type="match status" value="1"/>
</dbReference>
<dbReference type="InterPro" id="IPR020752">
    <property type="entry name" value="Glu-tRNA-synth_I_codon-bd_sub1"/>
</dbReference>
<dbReference type="InterPro" id="IPR014729">
    <property type="entry name" value="Rossmann-like_a/b/a_fold"/>
</dbReference>
<reference evidence="13 14" key="1">
    <citation type="journal article" date="2016" name="Nat. Commun.">
        <title>Thousands of microbial genomes shed light on interconnected biogeochemical processes in an aquifer system.</title>
        <authorList>
            <person name="Anantharaman K."/>
            <person name="Brown C.T."/>
            <person name="Hug L.A."/>
            <person name="Sharon I."/>
            <person name="Castelle C.J."/>
            <person name="Probst A.J."/>
            <person name="Thomas B.C."/>
            <person name="Singh A."/>
            <person name="Wilkins M.J."/>
            <person name="Karaoz U."/>
            <person name="Brodie E.L."/>
            <person name="Williams K.H."/>
            <person name="Hubbard S.S."/>
            <person name="Banfield J.F."/>
        </authorList>
    </citation>
    <scope>NUCLEOTIDE SEQUENCE [LARGE SCALE GENOMIC DNA]</scope>
</reference>
<comment type="caution">
    <text evidence="13">The sequence shown here is derived from an EMBL/GenBank/DDBJ whole genome shotgun (WGS) entry which is preliminary data.</text>
</comment>
<feature type="domain" description="Aminoacyl-tRNA synthetase class I anticodon-binding" evidence="12">
    <location>
        <begin position="326"/>
        <end position="478"/>
    </location>
</feature>
<dbReference type="InterPro" id="IPR000924">
    <property type="entry name" value="Glu/Gln-tRNA-synth"/>
</dbReference>
<gene>
    <name evidence="10" type="primary">gltX</name>
    <name evidence="13" type="ORF">A2827_02060</name>
</gene>
<comment type="caution">
    <text evidence="10">Lacks conserved residue(s) required for the propagation of feature annotation.</text>
</comment>
<evidence type="ECO:0000256" key="2">
    <source>
        <dbReference type="ARBA" id="ARBA00007894"/>
    </source>
</evidence>
<comment type="function">
    <text evidence="10">Catalyzes the attachment of glutamate to tRNA(Glu) in a two-step reaction: glutamate is first activated by ATP to form Glu-AMP and then transferred to the acceptor end of tRNA(Glu).</text>
</comment>
<dbReference type="InterPro" id="IPR008925">
    <property type="entry name" value="aa_tRNA-synth_I_cd-bd_sf"/>
</dbReference>
<dbReference type="PANTHER" id="PTHR43311:SF2">
    <property type="entry name" value="GLUTAMATE--TRNA LIGASE, MITOCHONDRIAL-RELATED"/>
    <property type="match status" value="1"/>
</dbReference>
<keyword evidence="5 10" id="KW-0436">Ligase</keyword>
<dbReference type="NCBIfam" id="TIGR00464">
    <property type="entry name" value="gltX_bact"/>
    <property type="match status" value="1"/>
</dbReference>
<keyword evidence="4 10" id="KW-0963">Cytoplasm</keyword>
<evidence type="ECO:0000256" key="6">
    <source>
        <dbReference type="ARBA" id="ARBA00022741"/>
    </source>
</evidence>
<dbReference type="GO" id="GO:0006424">
    <property type="term" value="P:glutamyl-tRNA aminoacylation"/>
    <property type="evidence" value="ECO:0007669"/>
    <property type="project" value="UniProtKB-UniRule"/>
</dbReference>
<evidence type="ECO:0000256" key="4">
    <source>
        <dbReference type="ARBA" id="ARBA00022490"/>
    </source>
</evidence>
<dbReference type="STRING" id="1802158.A2827_02060"/>
<comment type="catalytic activity">
    <reaction evidence="10">
        <text>tRNA(Glu) + L-glutamate + ATP = L-glutamyl-tRNA(Glu) + AMP + diphosphate</text>
        <dbReference type="Rhea" id="RHEA:23540"/>
        <dbReference type="Rhea" id="RHEA-COMP:9663"/>
        <dbReference type="Rhea" id="RHEA-COMP:9680"/>
        <dbReference type="ChEBI" id="CHEBI:29985"/>
        <dbReference type="ChEBI" id="CHEBI:30616"/>
        <dbReference type="ChEBI" id="CHEBI:33019"/>
        <dbReference type="ChEBI" id="CHEBI:78442"/>
        <dbReference type="ChEBI" id="CHEBI:78520"/>
        <dbReference type="ChEBI" id="CHEBI:456215"/>
        <dbReference type="EC" id="6.1.1.17"/>
    </reaction>
</comment>
<feature type="short sequence motif" description="'KMSKS' region" evidence="10">
    <location>
        <begin position="243"/>
        <end position="247"/>
    </location>
</feature>
<keyword evidence="6 10" id="KW-0547">Nucleotide-binding</keyword>
<protein>
    <recommendedName>
        <fullName evidence="10">Glutamate--tRNA ligase</fullName>
        <ecNumber evidence="10">6.1.1.17</ecNumber>
    </recommendedName>
    <alternativeName>
        <fullName evidence="10">Glutamyl-tRNA synthetase</fullName>
        <shortName evidence="10">GluRS</shortName>
    </alternativeName>
</protein>
<feature type="binding site" evidence="10">
    <location>
        <position position="246"/>
    </location>
    <ligand>
        <name>ATP</name>
        <dbReference type="ChEBI" id="CHEBI:30616"/>
    </ligand>
</feature>